<dbReference type="EMBL" id="AEUX02000005">
    <property type="protein sequence ID" value="EHI69978.1"/>
    <property type="molecule type" value="Genomic_DNA"/>
</dbReference>
<evidence type="ECO:0000313" key="1">
    <source>
        <dbReference type="EMBL" id="EHI69978.1"/>
    </source>
</evidence>
<gene>
    <name evidence="1" type="ORF">STRIC_2357</name>
</gene>
<comment type="caution">
    <text evidence="1">The sequence shown here is derived from an EMBL/GenBank/DDBJ whole genome shotgun (WGS) entry which is preliminary data.</text>
</comment>
<sequence length="38" mass="4241">MSLAEDLCDRVLILDKGELQEMDSSAKGQDFEANLLEI</sequence>
<evidence type="ECO:0000313" key="2">
    <source>
        <dbReference type="Proteomes" id="UP000003330"/>
    </source>
</evidence>
<reference evidence="1 2" key="1">
    <citation type="journal article" date="2014" name="Int. J. Syst. Evol. Microbiol.">
        <title>Phylogenomics and the dynamic genome evolution of the genus Streptococcus.</title>
        <authorList>
            <consortium name="The Broad Institute Genome Sequencing Platform"/>
            <person name="Richards V.P."/>
            <person name="Palmer S.R."/>
            <person name="Pavinski Bitar P.D."/>
            <person name="Qin X."/>
            <person name="Weinstock G.M."/>
            <person name="Highlander S.K."/>
            <person name="Town C.D."/>
            <person name="Burne R.A."/>
            <person name="Stanhope M.J."/>
        </authorList>
    </citation>
    <scope>NUCLEOTIDE SEQUENCE [LARGE SCALE GENOMIC DNA]</scope>
    <source>
        <strain evidence="1 2">707-05</strain>
    </source>
</reference>
<accession>G5K1U9</accession>
<name>G5K1U9_9STRE</name>
<proteinExistence type="predicted"/>
<organism evidence="1 2">
    <name type="scientific">Streptococcus ictaluri 707-05</name>
    <dbReference type="NCBI Taxonomy" id="764299"/>
    <lineage>
        <taxon>Bacteria</taxon>
        <taxon>Bacillati</taxon>
        <taxon>Bacillota</taxon>
        <taxon>Bacilli</taxon>
        <taxon>Lactobacillales</taxon>
        <taxon>Streptococcaceae</taxon>
        <taxon>Streptococcus</taxon>
    </lineage>
</organism>
<keyword evidence="2" id="KW-1185">Reference proteome</keyword>
<dbReference type="AlphaFoldDB" id="G5K1U9"/>
<dbReference type="STRING" id="764299.STRIC_2357"/>
<protein>
    <submittedName>
        <fullName evidence="1">ABC transporter, ATP binding protein</fullName>
    </submittedName>
</protein>
<dbReference type="Proteomes" id="UP000003330">
    <property type="component" value="Unassembled WGS sequence"/>
</dbReference>